<keyword evidence="1" id="KW-0732">Signal</keyword>
<reference evidence="2 3" key="1">
    <citation type="submission" date="2014-12" db="EMBL/GenBank/DDBJ databases">
        <title>Complete genome sequence of Herbaspirillum rubrisubalbicans Os38.</title>
        <authorList>
            <person name="Chen M."/>
            <person name="An Q."/>
        </authorList>
    </citation>
    <scope>NUCLEOTIDE SEQUENCE [LARGE SCALE GENOMIC DNA]</scope>
    <source>
        <strain evidence="2 3">Os38</strain>
    </source>
</reference>
<organism evidence="2 3">
    <name type="scientific">Herbaspirillum rubrisubalbicans</name>
    <dbReference type="NCBI Taxonomy" id="80842"/>
    <lineage>
        <taxon>Bacteria</taxon>
        <taxon>Pseudomonadati</taxon>
        <taxon>Pseudomonadota</taxon>
        <taxon>Betaproteobacteria</taxon>
        <taxon>Burkholderiales</taxon>
        <taxon>Oxalobacteraceae</taxon>
        <taxon>Herbaspirillum</taxon>
    </lineage>
</organism>
<evidence type="ECO:0000256" key="1">
    <source>
        <dbReference type="SAM" id="SignalP"/>
    </source>
</evidence>
<proteinExistence type="predicted"/>
<name>A0ABX9C7G4_9BURK</name>
<sequence>MARLSAPLLALFLTAVLSFPLLPAQAASTQVRQPLPLGSTVPYTMAVYANADLAQLHSDVQRAVIVVHGVKRNAGDYFALGQHLLQRAQLTPANTLLLAPNFMARKDADLLPDMPIWGEDAWMEGEASIAGVSGISSFQALDDLLRWLAQPGHFPDLHEIVLIGHSAGAQLMQRYALLNGLTEDLQQGGIHLRYIISSPSSYLYLSPERPVDGNFAVPPSFGCPRYDDYRYGLGQPTAYLAQQHLDGRQLFARYAARDVRYLVGERDTDPYHRFLDRSCGAIRQGPTRLARQLAYLDYEQFLARQWQIPIKHPQQTIPDAEHGAPRLYRSPLALRLIFPELVESQSGQPEQR</sequence>
<dbReference type="InterPro" id="IPR029058">
    <property type="entry name" value="AB_hydrolase_fold"/>
</dbReference>
<dbReference type="PANTHER" id="PTHR35560:SF3">
    <property type="entry name" value="PEPTIDASE S9 PROLYL OLIGOPEPTIDASE CATALYTIC DOMAIN-CONTAINING PROTEIN"/>
    <property type="match status" value="1"/>
</dbReference>
<gene>
    <name evidence="2" type="ORF">RB24_00840</name>
</gene>
<comment type="caution">
    <text evidence="2">The sequence shown here is derived from an EMBL/GenBank/DDBJ whole genome shotgun (WGS) entry which is preliminary data.</text>
</comment>
<dbReference type="SUPFAM" id="SSF53474">
    <property type="entry name" value="alpha/beta-Hydrolases"/>
    <property type="match status" value="1"/>
</dbReference>
<protein>
    <recommendedName>
        <fullName evidence="4">Alpha/beta hydrolase</fullName>
    </recommendedName>
</protein>
<accession>A0ABX9C7G4</accession>
<feature type="signal peptide" evidence="1">
    <location>
        <begin position="1"/>
        <end position="26"/>
    </location>
</feature>
<dbReference type="Gene3D" id="3.40.50.1820">
    <property type="entry name" value="alpha/beta hydrolase"/>
    <property type="match status" value="1"/>
</dbReference>
<dbReference type="Proteomes" id="UP000248631">
    <property type="component" value="Unassembled WGS sequence"/>
</dbReference>
<keyword evidence="3" id="KW-1185">Reference proteome</keyword>
<dbReference type="EMBL" id="JUGD01000001">
    <property type="protein sequence ID" value="RAM66884.1"/>
    <property type="molecule type" value="Genomic_DNA"/>
</dbReference>
<evidence type="ECO:0008006" key="4">
    <source>
        <dbReference type="Google" id="ProtNLM"/>
    </source>
</evidence>
<evidence type="ECO:0000313" key="2">
    <source>
        <dbReference type="EMBL" id="RAM66884.1"/>
    </source>
</evidence>
<feature type="chain" id="PRO_5046091875" description="Alpha/beta hydrolase" evidence="1">
    <location>
        <begin position="27"/>
        <end position="352"/>
    </location>
</feature>
<evidence type="ECO:0000313" key="3">
    <source>
        <dbReference type="Proteomes" id="UP000248631"/>
    </source>
</evidence>
<dbReference type="RefSeq" id="WP_112067493.1">
    <property type="nucleotide sequence ID" value="NZ_JUGD01000001.1"/>
</dbReference>
<dbReference type="PANTHER" id="PTHR35560">
    <property type="entry name" value="BLL0132 PROTEIN"/>
    <property type="match status" value="1"/>
</dbReference>